<evidence type="ECO:0000313" key="4">
    <source>
        <dbReference type="Proteomes" id="UP000631114"/>
    </source>
</evidence>
<keyword evidence="2" id="KW-0472">Membrane</keyword>
<protein>
    <submittedName>
        <fullName evidence="3">Uncharacterized protein</fullName>
    </submittedName>
</protein>
<dbReference type="EMBL" id="JADFTS010000008">
    <property type="protein sequence ID" value="KAF9591373.1"/>
    <property type="molecule type" value="Genomic_DNA"/>
</dbReference>
<keyword evidence="4" id="KW-1185">Reference proteome</keyword>
<name>A0A835H6A3_9MAGN</name>
<comment type="caution">
    <text evidence="3">The sequence shown here is derived from an EMBL/GenBank/DDBJ whole genome shotgun (WGS) entry which is preliminary data.</text>
</comment>
<feature type="compositionally biased region" description="Gly residues" evidence="1">
    <location>
        <begin position="106"/>
        <end position="128"/>
    </location>
</feature>
<keyword evidence="2" id="KW-0812">Transmembrane</keyword>
<evidence type="ECO:0000256" key="1">
    <source>
        <dbReference type="SAM" id="MobiDB-lite"/>
    </source>
</evidence>
<organism evidence="3 4">
    <name type="scientific">Coptis chinensis</name>
    <dbReference type="NCBI Taxonomy" id="261450"/>
    <lineage>
        <taxon>Eukaryota</taxon>
        <taxon>Viridiplantae</taxon>
        <taxon>Streptophyta</taxon>
        <taxon>Embryophyta</taxon>
        <taxon>Tracheophyta</taxon>
        <taxon>Spermatophyta</taxon>
        <taxon>Magnoliopsida</taxon>
        <taxon>Ranunculales</taxon>
        <taxon>Ranunculaceae</taxon>
        <taxon>Coptidoideae</taxon>
        <taxon>Coptis</taxon>
    </lineage>
</organism>
<accession>A0A835H6A3</accession>
<dbReference type="OrthoDB" id="1680511at2759"/>
<keyword evidence="2" id="KW-1133">Transmembrane helix</keyword>
<proteinExistence type="predicted"/>
<feature type="transmembrane region" description="Helical" evidence="2">
    <location>
        <begin position="141"/>
        <end position="159"/>
    </location>
</feature>
<dbReference type="GO" id="GO:0009507">
    <property type="term" value="C:chloroplast"/>
    <property type="evidence" value="ECO:0007669"/>
    <property type="project" value="TreeGrafter"/>
</dbReference>
<dbReference type="PANTHER" id="PTHR35483">
    <property type="entry name" value="NUCLEUSENVELOPE PROTEIN"/>
    <property type="match status" value="1"/>
</dbReference>
<dbReference type="Proteomes" id="UP000631114">
    <property type="component" value="Unassembled WGS sequence"/>
</dbReference>
<feature type="region of interest" description="Disordered" evidence="1">
    <location>
        <begin position="100"/>
        <end position="132"/>
    </location>
</feature>
<gene>
    <name evidence="3" type="ORF">IFM89_004058</name>
</gene>
<dbReference type="PANTHER" id="PTHR35483:SF1">
    <property type="entry name" value="GLYCINE-RICH PROTEIN-RELATED"/>
    <property type="match status" value="1"/>
</dbReference>
<evidence type="ECO:0000313" key="3">
    <source>
        <dbReference type="EMBL" id="KAF9591373.1"/>
    </source>
</evidence>
<reference evidence="3 4" key="1">
    <citation type="submission" date="2020-10" db="EMBL/GenBank/DDBJ databases">
        <title>The Coptis chinensis genome and diversification of protoberbering-type alkaloids.</title>
        <authorList>
            <person name="Wang B."/>
            <person name="Shu S."/>
            <person name="Song C."/>
            <person name="Liu Y."/>
        </authorList>
    </citation>
    <scope>NUCLEOTIDE SEQUENCE [LARGE SCALE GENOMIC DNA]</scope>
    <source>
        <strain evidence="3">HL-2020</strain>
        <tissue evidence="3">Leaf</tissue>
    </source>
</reference>
<evidence type="ECO:0000256" key="2">
    <source>
        <dbReference type="SAM" id="Phobius"/>
    </source>
</evidence>
<dbReference type="AlphaFoldDB" id="A0A835H6A3"/>
<sequence length="240" mass="27141">MSCVQITAHGPHLKVRNVSQPRCLTHSQLFLSPNFTVTSRRPTTNVSSYKRCNTVCLFGGERKAGNGDEASPWKSLEQAMQGFRKERSVQDVLREQMQKKEFSDEFGGGGGKPPDSGRGGGSDGSGGGSEDEGMAGVLDEVVQVVLATLGFMFLYYYILQGAEITRLAKDIIRYIFTKKQSVRLSRLSYQMQAFYRHLTRKEEVQQDWLERAIINTPTWWHNPARLKRVLHYCLSSGYYD</sequence>